<gene>
    <name evidence="1" type="ORF">HUJ06_020073</name>
</gene>
<sequence length="89" mass="10407">MSKMAFCMPATTQSFEWYSNEMPAKWLLACLQLLNYLSGTVMKCIQQLHHIKLSGSIFEYFVWYVHSKYHHRRIARSCPVFSPNVSPCS</sequence>
<dbReference type="EMBL" id="DUZY01000001">
    <property type="protein sequence ID" value="DAD18610.1"/>
    <property type="molecule type" value="Genomic_DNA"/>
</dbReference>
<dbReference type="Proteomes" id="UP000607653">
    <property type="component" value="Unassembled WGS sequence"/>
</dbReference>
<accession>A0A822XE53</accession>
<evidence type="ECO:0000313" key="2">
    <source>
        <dbReference type="Proteomes" id="UP000607653"/>
    </source>
</evidence>
<protein>
    <submittedName>
        <fullName evidence="1">Uncharacterized protein</fullName>
    </submittedName>
</protein>
<reference evidence="1 2" key="1">
    <citation type="journal article" date="2020" name="Mol. Biol. Evol.">
        <title>Distinct Expression and Methylation Patterns for Genes with Different Fates following a Single Whole-Genome Duplication in Flowering Plants.</title>
        <authorList>
            <person name="Shi T."/>
            <person name="Rahmani R.S."/>
            <person name="Gugger P.F."/>
            <person name="Wang M."/>
            <person name="Li H."/>
            <person name="Zhang Y."/>
            <person name="Li Z."/>
            <person name="Wang Q."/>
            <person name="Van de Peer Y."/>
            <person name="Marchal K."/>
            <person name="Chen J."/>
        </authorList>
    </citation>
    <scope>NUCLEOTIDE SEQUENCE [LARGE SCALE GENOMIC DNA]</scope>
    <source>
        <tissue evidence="1">Leaf</tissue>
    </source>
</reference>
<name>A0A822XE53_NELNU</name>
<dbReference type="AlphaFoldDB" id="A0A822XE53"/>
<keyword evidence="2" id="KW-1185">Reference proteome</keyword>
<comment type="caution">
    <text evidence="1">The sequence shown here is derived from an EMBL/GenBank/DDBJ whole genome shotgun (WGS) entry which is preliminary data.</text>
</comment>
<proteinExistence type="predicted"/>
<evidence type="ECO:0000313" key="1">
    <source>
        <dbReference type="EMBL" id="DAD18610.1"/>
    </source>
</evidence>
<organism evidence="1 2">
    <name type="scientific">Nelumbo nucifera</name>
    <name type="common">Sacred lotus</name>
    <dbReference type="NCBI Taxonomy" id="4432"/>
    <lineage>
        <taxon>Eukaryota</taxon>
        <taxon>Viridiplantae</taxon>
        <taxon>Streptophyta</taxon>
        <taxon>Embryophyta</taxon>
        <taxon>Tracheophyta</taxon>
        <taxon>Spermatophyta</taxon>
        <taxon>Magnoliopsida</taxon>
        <taxon>Proteales</taxon>
        <taxon>Nelumbonaceae</taxon>
        <taxon>Nelumbo</taxon>
    </lineage>
</organism>